<organism evidence="9 10">
    <name type="scientific">Butyricicoccus pullicaecorum</name>
    <dbReference type="NCBI Taxonomy" id="501571"/>
    <lineage>
        <taxon>Bacteria</taxon>
        <taxon>Bacillati</taxon>
        <taxon>Bacillota</taxon>
        <taxon>Clostridia</taxon>
        <taxon>Eubacteriales</taxon>
        <taxon>Butyricicoccaceae</taxon>
        <taxon>Butyricicoccus</taxon>
    </lineage>
</organism>
<dbReference type="CDD" id="cd17536">
    <property type="entry name" value="REC_YesN-like"/>
    <property type="match status" value="1"/>
</dbReference>
<dbReference type="PROSITE" id="PS50110">
    <property type="entry name" value="RESPONSE_REGULATORY"/>
    <property type="match status" value="1"/>
</dbReference>
<dbReference type="GO" id="GO:0003700">
    <property type="term" value="F:DNA-binding transcription factor activity"/>
    <property type="evidence" value="ECO:0007669"/>
    <property type="project" value="InterPro"/>
</dbReference>
<dbReference type="GO" id="GO:0000160">
    <property type="term" value="P:phosphorelay signal transduction system"/>
    <property type="evidence" value="ECO:0007669"/>
    <property type="project" value="InterPro"/>
</dbReference>
<feature type="domain" description="HTH araC/xylS-type" evidence="7">
    <location>
        <begin position="355"/>
        <end position="453"/>
    </location>
</feature>
<dbReference type="PANTHER" id="PTHR43280">
    <property type="entry name" value="ARAC-FAMILY TRANSCRIPTIONAL REGULATOR"/>
    <property type="match status" value="1"/>
</dbReference>
<evidence type="ECO:0000259" key="7">
    <source>
        <dbReference type="PROSITE" id="PS01124"/>
    </source>
</evidence>
<evidence type="ECO:0000256" key="1">
    <source>
        <dbReference type="ARBA" id="ARBA00018672"/>
    </source>
</evidence>
<feature type="modified residue" description="4-aspartylphosphate" evidence="6">
    <location>
        <position position="54"/>
    </location>
</feature>
<dbReference type="GO" id="GO:0043565">
    <property type="term" value="F:sequence-specific DNA binding"/>
    <property type="evidence" value="ECO:0007669"/>
    <property type="project" value="InterPro"/>
</dbReference>
<evidence type="ECO:0000313" key="10">
    <source>
        <dbReference type="Proteomes" id="UP000195326"/>
    </source>
</evidence>
<dbReference type="SUPFAM" id="SSF46689">
    <property type="entry name" value="Homeodomain-like"/>
    <property type="match status" value="1"/>
</dbReference>
<keyword evidence="4" id="KW-0804">Transcription</keyword>
<gene>
    <name evidence="9" type="ORF">B5F15_15110</name>
</gene>
<dbReference type="RefSeq" id="WP_087415914.1">
    <property type="nucleotide sequence ID" value="NZ_NFKL01000029.1"/>
</dbReference>
<dbReference type="SMART" id="SM00342">
    <property type="entry name" value="HTH_ARAC"/>
    <property type="match status" value="1"/>
</dbReference>
<reference evidence="10" key="1">
    <citation type="submission" date="2017-04" db="EMBL/GenBank/DDBJ databases">
        <title>Function of individual gut microbiota members based on whole genome sequencing of pure cultures obtained from chicken caecum.</title>
        <authorList>
            <person name="Medvecky M."/>
            <person name="Cejkova D."/>
            <person name="Polansky O."/>
            <person name="Karasova D."/>
            <person name="Kubasova T."/>
            <person name="Cizek A."/>
            <person name="Rychlik I."/>
        </authorList>
    </citation>
    <scope>NUCLEOTIDE SEQUENCE [LARGE SCALE GENOMIC DNA]</scope>
    <source>
        <strain evidence="10">An179</strain>
    </source>
</reference>
<name>A0A1Y4LEZ6_9FIRM</name>
<accession>A0A1Y4LEZ6</accession>
<dbReference type="PANTHER" id="PTHR43280:SF2">
    <property type="entry name" value="HTH-TYPE TRANSCRIPTIONAL REGULATOR EXSA"/>
    <property type="match status" value="1"/>
</dbReference>
<dbReference type="InterPro" id="IPR001789">
    <property type="entry name" value="Sig_transdc_resp-reg_receiver"/>
</dbReference>
<evidence type="ECO:0000256" key="5">
    <source>
        <dbReference type="ARBA" id="ARBA00024867"/>
    </source>
</evidence>
<dbReference type="EMBL" id="NFKL01000029">
    <property type="protein sequence ID" value="OUP55278.1"/>
    <property type="molecule type" value="Genomic_DNA"/>
</dbReference>
<comment type="caution">
    <text evidence="9">The sequence shown here is derived from an EMBL/GenBank/DDBJ whole genome shotgun (WGS) entry which is preliminary data.</text>
</comment>
<keyword evidence="6" id="KW-0597">Phosphoprotein</keyword>
<keyword evidence="3" id="KW-0238">DNA-binding</keyword>
<dbReference type="Gene3D" id="3.40.50.2300">
    <property type="match status" value="1"/>
</dbReference>
<dbReference type="InterPro" id="IPR011006">
    <property type="entry name" value="CheY-like_superfamily"/>
</dbReference>
<dbReference type="PROSITE" id="PS01124">
    <property type="entry name" value="HTH_ARAC_FAMILY_2"/>
    <property type="match status" value="1"/>
</dbReference>
<keyword evidence="2" id="KW-0805">Transcription regulation</keyword>
<protein>
    <recommendedName>
        <fullName evidence="1">Stage 0 sporulation protein A homolog</fullName>
    </recommendedName>
</protein>
<sequence>MKLLIVDDEPLIHKSIEYCFGELQEQDVVLYHAYNGADMLQQLENQPVDGVLVDIQMPGLNGLMSIQEAKKRRPEIEYYIMSGFSEFEYAKEAVHLGVTEYLIKPLSPEDLSRVITDIRNKQQKKSAQILESFRTWLVAGLHRHEVSYLYTPGYYVVFALLTYDSANDENAFWVPDFGDFRQHVLSLPCDEGLLLLAVSSAPAPIHTFFKQFPKAGLPHGITVFISAVCSDSAAAFAEMRKLLDAAPLRVIHGMEICYDHALLPQSGEQQKTWAACLVQLRDAYFAKDYQTYVMLHARVRRGLKEIPERHLTHVSNFLSCLFDREVSNSGEEILQALQIGEQDLLRRQPTIDRTDSVMNYIEHHYCEELSIAELAVMFDLTPNYLSSLLKSRKNIKFTDYLTALRLRKAKELLLSTDLSVKEISEQVGYHSQSHFTKLFLKNVNYTPAEFKHKFSGKSVKE</sequence>
<evidence type="ECO:0000256" key="6">
    <source>
        <dbReference type="PROSITE-ProRule" id="PRU00169"/>
    </source>
</evidence>
<feature type="domain" description="Response regulatory" evidence="8">
    <location>
        <begin position="2"/>
        <end position="119"/>
    </location>
</feature>
<dbReference type="InterPro" id="IPR018060">
    <property type="entry name" value="HTH_AraC"/>
</dbReference>
<dbReference type="InterPro" id="IPR009057">
    <property type="entry name" value="Homeodomain-like_sf"/>
</dbReference>
<dbReference type="AlphaFoldDB" id="A0A1Y4LEZ6"/>
<dbReference type="InterPro" id="IPR018062">
    <property type="entry name" value="HTH_AraC-typ_CS"/>
</dbReference>
<dbReference type="Proteomes" id="UP000195326">
    <property type="component" value="Unassembled WGS sequence"/>
</dbReference>
<proteinExistence type="predicted"/>
<dbReference type="Pfam" id="PF00072">
    <property type="entry name" value="Response_reg"/>
    <property type="match status" value="1"/>
</dbReference>
<dbReference type="Pfam" id="PF12833">
    <property type="entry name" value="HTH_18"/>
    <property type="match status" value="1"/>
</dbReference>
<evidence type="ECO:0000256" key="2">
    <source>
        <dbReference type="ARBA" id="ARBA00023015"/>
    </source>
</evidence>
<evidence type="ECO:0000256" key="4">
    <source>
        <dbReference type="ARBA" id="ARBA00023163"/>
    </source>
</evidence>
<dbReference type="SUPFAM" id="SSF52172">
    <property type="entry name" value="CheY-like"/>
    <property type="match status" value="1"/>
</dbReference>
<dbReference type="Gene3D" id="1.10.10.60">
    <property type="entry name" value="Homeodomain-like"/>
    <property type="match status" value="2"/>
</dbReference>
<evidence type="ECO:0000256" key="3">
    <source>
        <dbReference type="ARBA" id="ARBA00023125"/>
    </source>
</evidence>
<evidence type="ECO:0000259" key="8">
    <source>
        <dbReference type="PROSITE" id="PS50110"/>
    </source>
</evidence>
<dbReference type="PROSITE" id="PS00041">
    <property type="entry name" value="HTH_ARAC_FAMILY_1"/>
    <property type="match status" value="1"/>
</dbReference>
<dbReference type="SMART" id="SM00448">
    <property type="entry name" value="REC"/>
    <property type="match status" value="1"/>
</dbReference>
<comment type="function">
    <text evidence="5">May play the central regulatory role in sporulation. It may be an element of the effector pathway responsible for the activation of sporulation genes in response to nutritional stress. Spo0A may act in concert with spo0H (a sigma factor) to control the expression of some genes that are critical to the sporulation process.</text>
</comment>
<evidence type="ECO:0000313" key="9">
    <source>
        <dbReference type="EMBL" id="OUP55278.1"/>
    </source>
</evidence>